<gene>
    <name evidence="2" type="ORF">F3Y22_tig00110895pilonHSYRG00067</name>
</gene>
<dbReference type="InterPro" id="IPR039169">
    <property type="entry name" value="Abitram"/>
</dbReference>
<evidence type="ECO:0000313" key="2">
    <source>
        <dbReference type="EMBL" id="KAE8690328.1"/>
    </source>
</evidence>
<evidence type="ECO:0000256" key="1">
    <source>
        <dbReference type="SAM" id="MobiDB-lite"/>
    </source>
</evidence>
<dbReference type="Proteomes" id="UP000436088">
    <property type="component" value="Unassembled WGS sequence"/>
</dbReference>
<comment type="caution">
    <text evidence="2">The sequence shown here is derived from an EMBL/GenBank/DDBJ whole genome shotgun (WGS) entry which is preliminary data.</text>
</comment>
<keyword evidence="3" id="KW-1185">Reference proteome</keyword>
<organism evidence="2 3">
    <name type="scientific">Hibiscus syriacus</name>
    <name type="common">Rose of Sharon</name>
    <dbReference type="NCBI Taxonomy" id="106335"/>
    <lineage>
        <taxon>Eukaryota</taxon>
        <taxon>Viridiplantae</taxon>
        <taxon>Streptophyta</taxon>
        <taxon>Embryophyta</taxon>
        <taxon>Tracheophyta</taxon>
        <taxon>Spermatophyta</taxon>
        <taxon>Magnoliopsida</taxon>
        <taxon>eudicotyledons</taxon>
        <taxon>Gunneridae</taxon>
        <taxon>Pentapetalae</taxon>
        <taxon>rosids</taxon>
        <taxon>malvids</taxon>
        <taxon>Malvales</taxon>
        <taxon>Malvaceae</taxon>
        <taxon>Malvoideae</taxon>
        <taxon>Hibiscus</taxon>
    </lineage>
</organism>
<evidence type="ECO:0000313" key="3">
    <source>
        <dbReference type="Proteomes" id="UP000436088"/>
    </source>
</evidence>
<dbReference type="AlphaFoldDB" id="A0A6A2ZEN1"/>
<dbReference type="Gene3D" id="2.40.50.100">
    <property type="match status" value="1"/>
</dbReference>
<sequence>MSDIMVDQPLKPEKTTVGNNLQQQHKQDEEQQPQQSVRRENAEYEDEELHRLLVPDITQLPLTPPSAVESNFVSYFAPDCVIGLASTHLAFKEKGGIMAVDFNVGKSNRSGMKVTGKRKKNAQHFESNTALCKVCTDDDSYIVRWGSLLEVNERLIKQPELLNLSADKEGYIAIVMPKPSDWLKASLLSLEEFKKLRALC</sequence>
<protein>
    <submittedName>
        <fullName evidence="2">Single hybrid motif superfamily protein isoform 2</fullName>
    </submittedName>
</protein>
<dbReference type="SUPFAM" id="SSF51230">
    <property type="entry name" value="Single hybrid motif"/>
    <property type="match status" value="1"/>
</dbReference>
<dbReference type="InterPro" id="IPR011053">
    <property type="entry name" value="Single_hybrid_motif"/>
</dbReference>
<dbReference type="EMBL" id="VEPZ02001152">
    <property type="protein sequence ID" value="KAE8690328.1"/>
    <property type="molecule type" value="Genomic_DNA"/>
</dbReference>
<dbReference type="GO" id="GO:0005634">
    <property type="term" value="C:nucleus"/>
    <property type="evidence" value="ECO:0007669"/>
    <property type="project" value="TreeGrafter"/>
</dbReference>
<dbReference type="PANTHER" id="PTHR13651:SF0">
    <property type="entry name" value="PROTEIN ABITRAM"/>
    <property type="match status" value="1"/>
</dbReference>
<proteinExistence type="predicted"/>
<accession>A0A6A2ZEN1</accession>
<dbReference type="PANTHER" id="PTHR13651">
    <property type="entry name" value="PROTEIN ABITRAM"/>
    <property type="match status" value="1"/>
</dbReference>
<feature type="region of interest" description="Disordered" evidence="1">
    <location>
        <begin position="1"/>
        <end position="44"/>
    </location>
</feature>
<name>A0A6A2ZEN1_HIBSY</name>
<reference evidence="2" key="1">
    <citation type="submission" date="2019-09" db="EMBL/GenBank/DDBJ databases">
        <title>Draft genome information of white flower Hibiscus syriacus.</title>
        <authorList>
            <person name="Kim Y.-M."/>
        </authorList>
    </citation>
    <scope>NUCLEOTIDE SEQUENCE [LARGE SCALE GENOMIC DNA]</scope>
    <source>
        <strain evidence="2">YM2019G1</strain>
    </source>
</reference>